<gene>
    <name evidence="2" type="ORF">H1S01_15060</name>
</gene>
<protein>
    <submittedName>
        <fullName evidence="2">Uncharacterized protein</fullName>
    </submittedName>
</protein>
<reference evidence="2 3" key="1">
    <citation type="submission" date="2020-07" db="EMBL/GenBank/DDBJ databases">
        <title>Draft whole-genome sequence of Heliobacterium chlorum DSM 3682, type strain.</title>
        <authorList>
            <person name="Kyndt J.A."/>
            <person name="Meyer T.E."/>
            <person name="Imhoff J.F."/>
        </authorList>
    </citation>
    <scope>NUCLEOTIDE SEQUENCE [LARGE SCALE GENOMIC DNA]</scope>
    <source>
        <strain evidence="2 3">DSM 3682</strain>
    </source>
</reference>
<name>A0ABR7T4U6_HELCL</name>
<proteinExistence type="predicted"/>
<keyword evidence="1" id="KW-0472">Membrane</keyword>
<feature type="transmembrane region" description="Helical" evidence="1">
    <location>
        <begin position="56"/>
        <end position="75"/>
    </location>
</feature>
<feature type="transmembrane region" description="Helical" evidence="1">
    <location>
        <begin position="189"/>
        <end position="208"/>
    </location>
</feature>
<evidence type="ECO:0000313" key="3">
    <source>
        <dbReference type="Proteomes" id="UP000617402"/>
    </source>
</evidence>
<dbReference type="RefSeq" id="WP_188041241.1">
    <property type="nucleotide sequence ID" value="NZ_JACVHF010000019.1"/>
</dbReference>
<dbReference type="Proteomes" id="UP000617402">
    <property type="component" value="Unassembled WGS sequence"/>
</dbReference>
<feature type="transmembrane region" description="Helical" evidence="1">
    <location>
        <begin position="163"/>
        <end position="182"/>
    </location>
</feature>
<keyword evidence="1" id="KW-1133">Transmembrane helix</keyword>
<evidence type="ECO:0000256" key="1">
    <source>
        <dbReference type="SAM" id="Phobius"/>
    </source>
</evidence>
<organism evidence="2 3">
    <name type="scientific">Heliobacterium chlorum</name>
    <dbReference type="NCBI Taxonomy" id="2698"/>
    <lineage>
        <taxon>Bacteria</taxon>
        <taxon>Bacillati</taxon>
        <taxon>Bacillota</taxon>
        <taxon>Clostridia</taxon>
        <taxon>Eubacteriales</taxon>
        <taxon>Heliobacteriaceae</taxon>
        <taxon>Heliobacterium</taxon>
    </lineage>
</organism>
<keyword evidence="3" id="KW-1185">Reference proteome</keyword>
<comment type="caution">
    <text evidence="2">The sequence shown here is derived from an EMBL/GenBank/DDBJ whole genome shotgun (WGS) entry which is preliminary data.</text>
</comment>
<sequence length="256" mass="28955">MTDQKLKEILHRYSVPEIDPAHLRQTIQLAQKELNRARIYGKITFWELLAGQIRYISPYIWIAQAALLVLVFSLLPHLSRIGDAQQTAMAVLSTSSPLLALVAVPELGKSLHYQMWEMEMACRFNLQKLILLRLILFGVADLIVITTLLLFSSTHSPVSLIHLGMYILVPFTMANSLYLFILRKVRGKAATAAALSAGIFLSLGFALLSRFSDAYAVTTLTGWFLLFFLSAWILTREISTLFTYFSEGEQLIWIRS</sequence>
<feature type="transmembrane region" description="Helical" evidence="1">
    <location>
        <begin position="129"/>
        <end position="151"/>
    </location>
</feature>
<keyword evidence="1" id="KW-0812">Transmembrane</keyword>
<accession>A0ABR7T4U6</accession>
<evidence type="ECO:0000313" key="2">
    <source>
        <dbReference type="EMBL" id="MBC9785803.1"/>
    </source>
</evidence>
<dbReference type="EMBL" id="JACVHF010000019">
    <property type="protein sequence ID" value="MBC9785803.1"/>
    <property type="molecule type" value="Genomic_DNA"/>
</dbReference>
<feature type="transmembrane region" description="Helical" evidence="1">
    <location>
        <begin position="87"/>
        <end position="108"/>
    </location>
</feature>
<feature type="transmembrane region" description="Helical" evidence="1">
    <location>
        <begin position="214"/>
        <end position="234"/>
    </location>
</feature>